<evidence type="ECO:0000256" key="2">
    <source>
        <dbReference type="ARBA" id="ARBA00009152"/>
    </source>
</evidence>
<keyword evidence="6 8" id="KW-0368">Histidine biosynthesis</keyword>
<comment type="caution">
    <text evidence="10">The sequence shown here is derived from an EMBL/GenBank/DDBJ whole genome shotgun (WGS) entry which is preliminary data.</text>
</comment>
<reference evidence="11 12" key="1">
    <citation type="journal article" date="2020" name="Cell Host Microbe">
        <title>Functional and Genomic Variation between Human-Derived Isolates of Lachnospiraceae Reveals Inter- and Intra-Species Diversity.</title>
        <authorList>
            <person name="Sorbara M.T."/>
            <person name="Littmann E.R."/>
            <person name="Fontana E."/>
            <person name="Moody T.U."/>
            <person name="Kohout C.E."/>
            <person name="Gjonbalaj M."/>
            <person name="Eaton V."/>
            <person name="Seok R."/>
            <person name="Leiner I.M."/>
            <person name="Pamer E.G."/>
        </authorList>
    </citation>
    <scope>NUCLEOTIDE SEQUENCE [LARGE SCALE GENOMIC DNA]</scope>
    <source>
        <strain evidence="11 12">MSK.1.17</strain>
    </source>
</reference>
<dbReference type="EMBL" id="JAAITT010000015">
    <property type="protein sequence ID" value="NSJ49399.1"/>
    <property type="molecule type" value="Genomic_DNA"/>
</dbReference>
<dbReference type="InterPro" id="IPR016195">
    <property type="entry name" value="Pol/histidinol_Pase-like"/>
</dbReference>
<dbReference type="InterPro" id="IPR004013">
    <property type="entry name" value="PHP_dom"/>
</dbReference>
<evidence type="ECO:0000313" key="13">
    <source>
        <dbReference type="Proteomes" id="UP001299608"/>
    </source>
</evidence>
<protein>
    <recommendedName>
        <fullName evidence="3 8">Histidinol-phosphatase</fullName>
        <shortName evidence="8">HolPase</shortName>
        <ecNumber evidence="3 8">3.1.3.15</ecNumber>
    </recommendedName>
</protein>
<dbReference type="PANTHER" id="PTHR21039:SF0">
    <property type="entry name" value="HISTIDINOL-PHOSPHATASE"/>
    <property type="match status" value="1"/>
</dbReference>
<keyword evidence="5 8" id="KW-0378">Hydrolase</keyword>
<dbReference type="NCBIfam" id="TIGR01856">
    <property type="entry name" value="hisJ_fam"/>
    <property type="match status" value="1"/>
</dbReference>
<dbReference type="GO" id="GO:0000105">
    <property type="term" value="P:L-histidine biosynthetic process"/>
    <property type="evidence" value="ECO:0007669"/>
    <property type="project" value="UniProtKB-UniRule"/>
</dbReference>
<proteinExistence type="inferred from homology"/>
<comment type="pathway">
    <text evidence="1 8">Amino-acid biosynthesis; L-histidine biosynthesis; L-histidine from 5-phospho-alpha-D-ribose 1-diphosphate: step 8/9.</text>
</comment>
<reference evidence="11" key="2">
    <citation type="submission" date="2020-02" db="EMBL/GenBank/DDBJ databases">
        <authorList>
            <person name="Littmann E."/>
            <person name="Sorbara M."/>
        </authorList>
    </citation>
    <scope>NUCLEOTIDE SEQUENCE</scope>
    <source>
        <strain evidence="11">MSK.1.17</strain>
    </source>
</reference>
<dbReference type="GO" id="GO:0005737">
    <property type="term" value="C:cytoplasm"/>
    <property type="evidence" value="ECO:0007669"/>
    <property type="project" value="TreeGrafter"/>
</dbReference>
<evidence type="ECO:0000256" key="7">
    <source>
        <dbReference type="ARBA" id="ARBA00049158"/>
    </source>
</evidence>
<dbReference type="Proteomes" id="UP000669239">
    <property type="component" value="Unassembled WGS sequence"/>
</dbReference>
<gene>
    <name evidence="11" type="ORF">G5B36_11870</name>
    <name evidence="10" type="ORF">L0N08_28605</name>
</gene>
<evidence type="ECO:0000259" key="9">
    <source>
        <dbReference type="SMART" id="SM00481"/>
    </source>
</evidence>
<dbReference type="SUPFAM" id="SSF89550">
    <property type="entry name" value="PHP domain-like"/>
    <property type="match status" value="1"/>
</dbReference>
<evidence type="ECO:0000313" key="10">
    <source>
        <dbReference type="EMBL" id="MCG4749372.1"/>
    </source>
</evidence>
<dbReference type="Proteomes" id="UP001299608">
    <property type="component" value="Unassembled WGS sequence"/>
</dbReference>
<dbReference type="Gene3D" id="3.20.20.140">
    <property type="entry name" value="Metal-dependent hydrolases"/>
    <property type="match status" value="1"/>
</dbReference>
<dbReference type="Pfam" id="PF02811">
    <property type="entry name" value="PHP"/>
    <property type="match status" value="1"/>
</dbReference>
<sequence>MINDCHLHTAFSGDSDTPVRRQIEKAMELGMKEICITDHHDYDSGFCDTDFNLDIPSYLSALKAFQAEYEGRIRINIGVELGLQDHLDGYLHDFVREHGSSFDFIIGSSHFVTGMDPYELSYWEHYGEERGLEEFFKVSLNRARNLYDVFDSFGHLDYIVRYAPHQNASYSYERFSQWIDPILMVLIEHGKGLECNTGGLRYGLSQPNPSRRILKRYRELGGEIITIGSDAHTPEYLGYGFQECRRFLLRCGFRYYTVFHGRKPEFIPL</sequence>
<dbReference type="AlphaFoldDB" id="A0AAW5C5N0"/>
<organism evidence="10 13">
    <name type="scientific">Enterocloster aldenensis</name>
    <dbReference type="NCBI Taxonomy" id="358742"/>
    <lineage>
        <taxon>Bacteria</taxon>
        <taxon>Bacillati</taxon>
        <taxon>Bacillota</taxon>
        <taxon>Clostridia</taxon>
        <taxon>Lachnospirales</taxon>
        <taxon>Lachnospiraceae</taxon>
        <taxon>Enterocloster</taxon>
    </lineage>
</organism>
<comment type="catalytic activity">
    <reaction evidence="7 8">
        <text>L-histidinol phosphate + H2O = L-histidinol + phosphate</text>
        <dbReference type="Rhea" id="RHEA:14465"/>
        <dbReference type="ChEBI" id="CHEBI:15377"/>
        <dbReference type="ChEBI" id="CHEBI:43474"/>
        <dbReference type="ChEBI" id="CHEBI:57699"/>
        <dbReference type="ChEBI" id="CHEBI:57980"/>
        <dbReference type="EC" id="3.1.3.15"/>
    </reaction>
</comment>
<keyword evidence="4 8" id="KW-0028">Amino-acid biosynthesis</keyword>
<evidence type="ECO:0000256" key="8">
    <source>
        <dbReference type="RuleBase" id="RU366003"/>
    </source>
</evidence>
<dbReference type="InterPro" id="IPR003141">
    <property type="entry name" value="Pol/His_phosphatase_N"/>
</dbReference>
<reference evidence="10" key="3">
    <citation type="submission" date="2022-01" db="EMBL/GenBank/DDBJ databases">
        <title>Collection of gut derived symbiotic bacterial strains cultured from healthy donors.</title>
        <authorList>
            <person name="Lin H."/>
            <person name="Kohout C."/>
            <person name="Waligurski E."/>
            <person name="Pamer E.G."/>
        </authorList>
    </citation>
    <scope>NUCLEOTIDE SEQUENCE</scope>
    <source>
        <strain evidence="10">DFI.6.55</strain>
    </source>
</reference>
<evidence type="ECO:0000256" key="3">
    <source>
        <dbReference type="ARBA" id="ARBA00013085"/>
    </source>
</evidence>
<evidence type="ECO:0000313" key="11">
    <source>
        <dbReference type="EMBL" id="NSJ49399.1"/>
    </source>
</evidence>
<evidence type="ECO:0000313" key="12">
    <source>
        <dbReference type="Proteomes" id="UP000669239"/>
    </source>
</evidence>
<comment type="similarity">
    <text evidence="2 8">Belongs to the PHP hydrolase family. HisK subfamily.</text>
</comment>
<evidence type="ECO:0000256" key="4">
    <source>
        <dbReference type="ARBA" id="ARBA00022605"/>
    </source>
</evidence>
<dbReference type="EC" id="3.1.3.15" evidence="3 8"/>
<evidence type="ECO:0000256" key="1">
    <source>
        <dbReference type="ARBA" id="ARBA00004970"/>
    </source>
</evidence>
<name>A0AAW5C5N0_9FIRM</name>
<evidence type="ECO:0000256" key="6">
    <source>
        <dbReference type="ARBA" id="ARBA00023102"/>
    </source>
</evidence>
<accession>A0AAW5C5N0</accession>
<dbReference type="SMART" id="SM00481">
    <property type="entry name" value="POLIIIAc"/>
    <property type="match status" value="1"/>
</dbReference>
<feature type="domain" description="Polymerase/histidinol phosphatase N-terminal" evidence="9">
    <location>
        <begin position="3"/>
        <end position="85"/>
    </location>
</feature>
<dbReference type="EMBL" id="JAKNGE010000062">
    <property type="protein sequence ID" value="MCG4749372.1"/>
    <property type="molecule type" value="Genomic_DNA"/>
</dbReference>
<dbReference type="GO" id="GO:0004401">
    <property type="term" value="F:histidinol-phosphatase activity"/>
    <property type="evidence" value="ECO:0007669"/>
    <property type="project" value="UniProtKB-UniRule"/>
</dbReference>
<dbReference type="RefSeq" id="WP_117558867.1">
    <property type="nucleotide sequence ID" value="NZ_JAAITT010000015.1"/>
</dbReference>
<dbReference type="InterPro" id="IPR010140">
    <property type="entry name" value="Histidinol_P_phosphatase_HisJ"/>
</dbReference>
<keyword evidence="12" id="KW-1185">Reference proteome</keyword>
<dbReference type="PANTHER" id="PTHR21039">
    <property type="entry name" value="HISTIDINOL PHOSPHATASE-RELATED"/>
    <property type="match status" value="1"/>
</dbReference>
<evidence type="ECO:0000256" key="5">
    <source>
        <dbReference type="ARBA" id="ARBA00022801"/>
    </source>
</evidence>